<proteinExistence type="predicted"/>
<dbReference type="AlphaFoldDB" id="A0A810KV32"/>
<keyword evidence="1" id="KW-0812">Transmembrane</keyword>
<sequence>MTTLDRRHSSATRYGRVDTVRRWASRAGAVALVGIGIAHTAVNGYAYLKHGGGSLPLFLVFGLGVSVLAFALAAVAWRYGRRDRRAGGAARIAVAVAAALLCLTAVSVLRSHPSVIWVPLGPGPWSLLGGPALALAACCPRGRTRG</sequence>
<organism evidence="2 3">
    <name type="scientific">Actinocatenispora sera</name>
    <dbReference type="NCBI Taxonomy" id="390989"/>
    <lineage>
        <taxon>Bacteria</taxon>
        <taxon>Bacillati</taxon>
        <taxon>Actinomycetota</taxon>
        <taxon>Actinomycetes</taxon>
        <taxon>Micromonosporales</taxon>
        <taxon>Micromonosporaceae</taxon>
        <taxon>Actinocatenispora</taxon>
    </lineage>
</organism>
<reference evidence="2" key="1">
    <citation type="submission" date="2020-08" db="EMBL/GenBank/DDBJ databases">
        <title>Whole genome shotgun sequence of Actinocatenispora sera NBRC 101916.</title>
        <authorList>
            <person name="Komaki H."/>
            <person name="Tamura T."/>
        </authorList>
    </citation>
    <scope>NUCLEOTIDE SEQUENCE</scope>
    <source>
        <strain evidence="2">NBRC 101916</strain>
    </source>
</reference>
<keyword evidence="1" id="KW-0472">Membrane</keyword>
<name>A0A810KV32_9ACTN</name>
<keyword evidence="3" id="KW-1185">Reference proteome</keyword>
<evidence type="ECO:0000313" key="3">
    <source>
        <dbReference type="Proteomes" id="UP000680750"/>
    </source>
</evidence>
<keyword evidence="1" id="KW-1133">Transmembrane helix</keyword>
<feature type="transmembrane region" description="Helical" evidence="1">
    <location>
        <begin position="54"/>
        <end position="77"/>
    </location>
</feature>
<evidence type="ECO:0000256" key="1">
    <source>
        <dbReference type="SAM" id="Phobius"/>
    </source>
</evidence>
<feature type="transmembrane region" description="Helical" evidence="1">
    <location>
        <begin position="23"/>
        <end position="48"/>
    </location>
</feature>
<feature type="transmembrane region" description="Helical" evidence="1">
    <location>
        <begin position="89"/>
        <end position="109"/>
    </location>
</feature>
<dbReference type="KEGG" id="aser:Asera_12010"/>
<gene>
    <name evidence="2" type="ORF">Asera_12010</name>
</gene>
<feature type="transmembrane region" description="Helical" evidence="1">
    <location>
        <begin position="115"/>
        <end position="138"/>
    </location>
</feature>
<protein>
    <submittedName>
        <fullName evidence="2">Uncharacterized protein</fullName>
    </submittedName>
</protein>
<accession>A0A810KV32</accession>
<dbReference type="EMBL" id="AP023354">
    <property type="protein sequence ID" value="BCJ27093.1"/>
    <property type="molecule type" value="Genomic_DNA"/>
</dbReference>
<dbReference type="Proteomes" id="UP000680750">
    <property type="component" value="Chromosome"/>
</dbReference>
<dbReference type="RefSeq" id="WP_030445326.1">
    <property type="nucleotide sequence ID" value="NZ_AP023354.1"/>
</dbReference>
<evidence type="ECO:0000313" key="2">
    <source>
        <dbReference type="EMBL" id="BCJ27093.1"/>
    </source>
</evidence>